<dbReference type="RefSeq" id="WP_184212987.1">
    <property type="nucleotide sequence ID" value="NZ_JACHIP010000001.1"/>
</dbReference>
<evidence type="ECO:0000313" key="2">
    <source>
        <dbReference type="EMBL" id="MBB5055353.1"/>
    </source>
</evidence>
<reference evidence="2 3" key="1">
    <citation type="submission" date="2020-08" db="EMBL/GenBank/DDBJ databases">
        <title>Genomic Encyclopedia of Type Strains, Phase IV (KMG-V): Genome sequencing to study the core and pangenomes of soil and plant-associated prokaryotes.</title>
        <authorList>
            <person name="Whitman W."/>
        </authorList>
    </citation>
    <scope>NUCLEOTIDE SEQUENCE [LARGE SCALE GENOMIC DNA]</scope>
    <source>
        <strain evidence="2 3">M8UP14</strain>
    </source>
</reference>
<dbReference type="EMBL" id="JACHIP010000001">
    <property type="protein sequence ID" value="MBB5055353.1"/>
    <property type="molecule type" value="Genomic_DNA"/>
</dbReference>
<protein>
    <recommendedName>
        <fullName evidence="4">Ferric reductase like protein</fullName>
    </recommendedName>
</protein>
<feature type="transmembrane region" description="Helical" evidence="1">
    <location>
        <begin position="268"/>
        <end position="291"/>
    </location>
</feature>
<sequence length="293" mass="33244">MRIDETHRPWLWFSIALLAVSTAIYVPYANMTTPAGSTAVGLTFGVIALGFMVFAALLAVRKRFRIIRIGSARVWMKAHLWLGTLALPMVLFHAAFHARGFLAFILMTLTFIVVFSGIYGAYLQHTLPTRMFREVPYETIYDQIGVIREQLVAEARQHATNVTQMLAPARGPGATVTMTLVEVPEYSAEVAAFDGFFESRVEPYLRAEGKDSKSMDLRHRANAEREFEDYRKLFPATAWQPISALEEICNEKRQLDHQVRLHHWLHGWLLIHLPISAALLLLAFIHAVVALHY</sequence>
<organism evidence="2 3">
    <name type="scientific">Granulicella aggregans</name>
    <dbReference type="NCBI Taxonomy" id="474949"/>
    <lineage>
        <taxon>Bacteria</taxon>
        <taxon>Pseudomonadati</taxon>
        <taxon>Acidobacteriota</taxon>
        <taxon>Terriglobia</taxon>
        <taxon>Terriglobales</taxon>
        <taxon>Acidobacteriaceae</taxon>
        <taxon>Granulicella</taxon>
    </lineage>
</organism>
<feature type="transmembrane region" description="Helical" evidence="1">
    <location>
        <begin position="102"/>
        <end position="123"/>
    </location>
</feature>
<feature type="transmembrane region" description="Helical" evidence="1">
    <location>
        <begin position="9"/>
        <end position="28"/>
    </location>
</feature>
<proteinExistence type="predicted"/>
<keyword evidence="1" id="KW-0812">Transmembrane</keyword>
<dbReference type="Proteomes" id="UP000540989">
    <property type="component" value="Unassembled WGS sequence"/>
</dbReference>
<evidence type="ECO:0000256" key="1">
    <source>
        <dbReference type="SAM" id="Phobius"/>
    </source>
</evidence>
<evidence type="ECO:0008006" key="4">
    <source>
        <dbReference type="Google" id="ProtNLM"/>
    </source>
</evidence>
<gene>
    <name evidence="2" type="ORF">HDF16_000022</name>
</gene>
<keyword evidence="1" id="KW-0472">Membrane</keyword>
<accession>A0A7W8E123</accession>
<evidence type="ECO:0000313" key="3">
    <source>
        <dbReference type="Proteomes" id="UP000540989"/>
    </source>
</evidence>
<name>A0A7W8E123_9BACT</name>
<comment type="caution">
    <text evidence="2">The sequence shown here is derived from an EMBL/GenBank/DDBJ whole genome shotgun (WGS) entry which is preliminary data.</text>
</comment>
<keyword evidence="3" id="KW-1185">Reference proteome</keyword>
<dbReference type="AlphaFoldDB" id="A0A7W8E123"/>
<keyword evidence="1" id="KW-1133">Transmembrane helix</keyword>
<feature type="transmembrane region" description="Helical" evidence="1">
    <location>
        <begin position="80"/>
        <end position="96"/>
    </location>
</feature>
<feature type="transmembrane region" description="Helical" evidence="1">
    <location>
        <begin position="40"/>
        <end position="60"/>
    </location>
</feature>